<protein>
    <submittedName>
        <fullName evidence="2">Uncharacterized protein</fullName>
    </submittedName>
</protein>
<name>A0A174LWT0_9FIRM</name>
<dbReference type="EMBL" id="CYZU01000076">
    <property type="protein sequence ID" value="CUP28684.1"/>
    <property type="molecule type" value="Genomic_DNA"/>
</dbReference>
<feature type="transmembrane region" description="Helical" evidence="1">
    <location>
        <begin position="205"/>
        <end position="225"/>
    </location>
</feature>
<feature type="transmembrane region" description="Helical" evidence="1">
    <location>
        <begin position="144"/>
        <end position="165"/>
    </location>
</feature>
<sequence length="351" mass="39813">MMFVFTESVPTILVWLVWIGVFISLFAANELSRRFKWVGFGCFVILPVVLTVLWLTALKDTSYMDWFHLAKVYSSTAGCIGFWCIRHIKKLQHNKIALCFPPLILAINILEACSRDFQVSQYATPVVEYMNNQVQYYVGGSWNIMNGIAGILNIITISGWFGICIRRKTANDNSRDMLWPDMMWFWIVAYDLWNFAYTYNCLPTHAWYCGFALLLAPTVCAFTLGKGAWLQHRAHTLALWCMFAQTFPAFQDASKWLVHSASSKAIADAAIQEGVLAADGFTVLKDAGIYQVASAAPNTTFLFVMSLLALLANAAVFVYMLYRIKKTKKNPYKGEMYSDLVKYQEVKALAE</sequence>
<dbReference type="Proteomes" id="UP000095544">
    <property type="component" value="Unassembled WGS sequence"/>
</dbReference>
<evidence type="ECO:0000313" key="2">
    <source>
        <dbReference type="EMBL" id="CUP28684.1"/>
    </source>
</evidence>
<keyword evidence="1" id="KW-0472">Membrane</keyword>
<feature type="transmembrane region" description="Helical" evidence="1">
    <location>
        <begin position="12"/>
        <end position="28"/>
    </location>
</feature>
<reference evidence="2 3" key="1">
    <citation type="submission" date="2015-09" db="EMBL/GenBank/DDBJ databases">
        <authorList>
            <consortium name="Pathogen Informatics"/>
        </authorList>
    </citation>
    <scope>NUCLEOTIDE SEQUENCE [LARGE SCALE GENOMIC DNA]</scope>
    <source>
        <strain evidence="2 3">2789STDY5834876</strain>
    </source>
</reference>
<evidence type="ECO:0000256" key="1">
    <source>
        <dbReference type="SAM" id="Phobius"/>
    </source>
</evidence>
<proteinExistence type="predicted"/>
<dbReference type="Pfam" id="PF18948">
    <property type="entry name" value="DUF5692"/>
    <property type="match status" value="1"/>
</dbReference>
<feature type="transmembrane region" description="Helical" evidence="1">
    <location>
        <begin position="301"/>
        <end position="322"/>
    </location>
</feature>
<evidence type="ECO:0000313" key="3">
    <source>
        <dbReference type="Proteomes" id="UP000095544"/>
    </source>
</evidence>
<accession>A0A174LWT0</accession>
<dbReference type="STRING" id="39482.ERS852491_04756"/>
<dbReference type="AlphaFoldDB" id="A0A174LWT0"/>
<dbReference type="RefSeq" id="WP_330377755.1">
    <property type="nucleotide sequence ID" value="NZ_CYZU01000076.1"/>
</dbReference>
<keyword evidence="1" id="KW-0812">Transmembrane</keyword>
<gene>
    <name evidence="2" type="ORF">ERS852491_04756</name>
</gene>
<feature type="transmembrane region" description="Helical" evidence="1">
    <location>
        <begin position="177"/>
        <end position="199"/>
    </location>
</feature>
<organism evidence="2 3">
    <name type="scientific">Faecalicatena contorta</name>
    <dbReference type="NCBI Taxonomy" id="39482"/>
    <lineage>
        <taxon>Bacteria</taxon>
        <taxon>Bacillati</taxon>
        <taxon>Bacillota</taxon>
        <taxon>Clostridia</taxon>
        <taxon>Lachnospirales</taxon>
        <taxon>Lachnospiraceae</taxon>
        <taxon>Faecalicatena</taxon>
    </lineage>
</organism>
<feature type="transmembrane region" description="Helical" evidence="1">
    <location>
        <begin position="35"/>
        <end position="57"/>
    </location>
</feature>
<dbReference type="InterPro" id="IPR043747">
    <property type="entry name" value="DUF5692"/>
</dbReference>
<keyword evidence="1" id="KW-1133">Transmembrane helix</keyword>